<feature type="domain" description="Four-carbon acid sugar kinase N-terminal" evidence="7">
    <location>
        <begin position="4"/>
        <end position="219"/>
    </location>
</feature>
<dbReference type="eggNOG" id="COG3395">
    <property type="taxonomic scope" value="Bacteria"/>
</dbReference>
<feature type="domain" description="Four-carbon acid sugar kinase nucleotide binding" evidence="8">
    <location>
        <begin position="267"/>
        <end position="367"/>
    </location>
</feature>
<reference evidence="10" key="1">
    <citation type="journal article" date="2010" name="Stand. Genomic Sci.">
        <title>Complete genome sequence of 'Thermobaculum terrenum' type strain (YNP1).</title>
        <authorList>
            <person name="Kiss H."/>
            <person name="Cleland D."/>
            <person name="Lapidus A."/>
            <person name="Lucas S."/>
            <person name="Glavina Del Rio T."/>
            <person name="Nolan M."/>
            <person name="Tice H."/>
            <person name="Han C."/>
            <person name="Goodwin L."/>
            <person name="Pitluck S."/>
            <person name="Liolios K."/>
            <person name="Ivanova N."/>
            <person name="Mavromatis K."/>
            <person name="Ovchinnikova G."/>
            <person name="Pati A."/>
            <person name="Chen A."/>
            <person name="Palaniappan K."/>
            <person name="Land M."/>
            <person name="Hauser L."/>
            <person name="Chang Y."/>
            <person name="Jeffries C."/>
            <person name="Lu M."/>
            <person name="Brettin T."/>
            <person name="Detter J."/>
            <person name="Goker M."/>
            <person name="Tindall B."/>
            <person name="Beck B."/>
            <person name="McDermott T."/>
            <person name="Woyke T."/>
            <person name="Bristow J."/>
            <person name="Eisen J."/>
            <person name="Markowitz V."/>
            <person name="Hugenholtz P."/>
            <person name="Kyrpides N."/>
            <person name="Klenk H."/>
            <person name="Cheng J."/>
        </authorList>
    </citation>
    <scope>NUCLEOTIDE SEQUENCE [LARGE SCALE GENOMIC DNA]</scope>
    <source>
        <strain evidence="10">ATCC BAA-798 / YNP1</strain>
    </source>
</reference>
<evidence type="ECO:0000256" key="4">
    <source>
        <dbReference type="ARBA" id="ARBA00022777"/>
    </source>
</evidence>
<keyword evidence="3" id="KW-0547">Nucleotide-binding</keyword>
<dbReference type="Gene3D" id="3.40.980.20">
    <property type="entry name" value="Four-carbon acid sugar kinase, nucleotide binding domain"/>
    <property type="match status" value="1"/>
</dbReference>
<keyword evidence="2" id="KW-0808">Transferase</keyword>
<keyword evidence="6" id="KW-0119">Carbohydrate metabolism</keyword>
<name>D1CHU6_THET1</name>
<evidence type="ECO:0000256" key="5">
    <source>
        <dbReference type="ARBA" id="ARBA00022840"/>
    </source>
</evidence>
<evidence type="ECO:0000313" key="9">
    <source>
        <dbReference type="EMBL" id="ACZ43317.1"/>
    </source>
</evidence>
<organism evidence="9 10">
    <name type="scientific">Thermobaculum terrenum (strain ATCC BAA-798 / CCMEE 7001 / YNP1)</name>
    <dbReference type="NCBI Taxonomy" id="525904"/>
    <lineage>
        <taxon>Bacteria</taxon>
        <taxon>Bacillati</taxon>
        <taxon>Chloroflexota</taxon>
        <taxon>Chloroflexia</taxon>
        <taxon>Candidatus Thermobaculales</taxon>
        <taxon>Candidatus Thermobaculaceae</taxon>
        <taxon>Thermobaculum</taxon>
    </lineage>
</organism>
<dbReference type="Gene3D" id="3.40.50.10840">
    <property type="entry name" value="Putative sugar-binding, N-terminal domain"/>
    <property type="match status" value="1"/>
</dbReference>
<dbReference type="EMBL" id="CP001826">
    <property type="protein sequence ID" value="ACZ43317.1"/>
    <property type="molecule type" value="Genomic_DNA"/>
</dbReference>
<dbReference type="InterPro" id="IPR037051">
    <property type="entry name" value="4-carb_acid_sugar_kinase_N_sf"/>
</dbReference>
<evidence type="ECO:0000313" key="10">
    <source>
        <dbReference type="Proteomes" id="UP000000323"/>
    </source>
</evidence>
<evidence type="ECO:0000259" key="7">
    <source>
        <dbReference type="Pfam" id="PF07005"/>
    </source>
</evidence>
<dbReference type="InterPro" id="IPR010737">
    <property type="entry name" value="4-carb_acid_sugar_kinase_N"/>
</dbReference>
<dbReference type="GO" id="GO:0005524">
    <property type="term" value="F:ATP binding"/>
    <property type="evidence" value="ECO:0007669"/>
    <property type="project" value="UniProtKB-KW"/>
</dbReference>
<dbReference type="InterPro" id="IPR042213">
    <property type="entry name" value="NBD_C_sf"/>
</dbReference>
<evidence type="ECO:0000259" key="8">
    <source>
        <dbReference type="Pfam" id="PF17042"/>
    </source>
</evidence>
<dbReference type="STRING" id="525904.Tter_2422"/>
<dbReference type="InterPro" id="IPR031475">
    <property type="entry name" value="NBD_C"/>
</dbReference>
<dbReference type="Proteomes" id="UP000000323">
    <property type="component" value="Chromosome 2"/>
</dbReference>
<sequence>MWYAIVADDLTGAADSAARCLPSGLRARVSIGGDASAWYDVEAFDTDTRHLPPAMASEIVAGVVEHCLRMGAVEVYKKVDSVLRGNVGAELEAAMRAAGAELVLLCPAFPEQGRTVVESHLLVNDTPVTATSLGREVGASSYVPEILGAQTSLPVGLLGLRSVRSGREVIVQELEALRRSGARIVVADACSGEDLAAVADGARALGRSCLLAGSAGLISVLAPHWARALPPPQVLVVVGSLHPTARAQVRLLLEKESCALVHTGNDEEPDDSSRVIVLLTPDEGTEGDHVGELAKRAAQVLRSRRVSGMVVTGGDSARAVLEAIGASGVALLGEVVPGLPCGRLVGGDYDGLPVVTKAGSFGREEALWWGVIKVEEMIGER</sequence>
<keyword evidence="4" id="KW-0418">Kinase</keyword>
<comment type="similarity">
    <text evidence="1">Belongs to the four-carbon acid sugar kinase family.</text>
</comment>
<evidence type="ECO:0000256" key="6">
    <source>
        <dbReference type="ARBA" id="ARBA00023277"/>
    </source>
</evidence>
<dbReference type="OrthoDB" id="9778478at2"/>
<evidence type="ECO:0000256" key="1">
    <source>
        <dbReference type="ARBA" id="ARBA00005715"/>
    </source>
</evidence>
<gene>
    <name evidence="9" type="ordered locus">Tter_2422</name>
</gene>
<dbReference type="AlphaFoldDB" id="D1CHU6"/>
<protein>
    <submittedName>
        <fullName evidence="9">Type III effector Hrp-dependent outers</fullName>
    </submittedName>
</protein>
<dbReference type="SUPFAM" id="SSF142764">
    <property type="entry name" value="YgbK-like"/>
    <property type="match status" value="1"/>
</dbReference>
<dbReference type="Pfam" id="PF07005">
    <property type="entry name" value="SBD_N"/>
    <property type="match status" value="1"/>
</dbReference>
<dbReference type="KEGG" id="ttr:Tter_2422"/>
<dbReference type="Pfam" id="PF17042">
    <property type="entry name" value="NBD_C"/>
    <property type="match status" value="1"/>
</dbReference>
<evidence type="ECO:0000256" key="2">
    <source>
        <dbReference type="ARBA" id="ARBA00022679"/>
    </source>
</evidence>
<keyword evidence="5" id="KW-0067">ATP-binding</keyword>
<proteinExistence type="inferred from homology"/>
<evidence type="ECO:0000256" key="3">
    <source>
        <dbReference type="ARBA" id="ARBA00022741"/>
    </source>
</evidence>
<dbReference type="HOGENOM" id="CLU_029424_0_1_0"/>
<dbReference type="GO" id="GO:0016301">
    <property type="term" value="F:kinase activity"/>
    <property type="evidence" value="ECO:0007669"/>
    <property type="project" value="UniProtKB-KW"/>
</dbReference>
<keyword evidence="10" id="KW-1185">Reference proteome</keyword>
<accession>D1CHU6</accession>